<dbReference type="HOGENOM" id="CLU_2076730_0_0_1"/>
<protein>
    <submittedName>
        <fullName evidence="1">Uncharacterized protein</fullName>
    </submittedName>
</protein>
<keyword evidence="2" id="KW-1185">Reference proteome</keyword>
<name>J3MH39_ORYBR</name>
<organism evidence="1">
    <name type="scientific">Oryza brachyantha</name>
    <name type="common">malo sina</name>
    <dbReference type="NCBI Taxonomy" id="4533"/>
    <lineage>
        <taxon>Eukaryota</taxon>
        <taxon>Viridiplantae</taxon>
        <taxon>Streptophyta</taxon>
        <taxon>Embryophyta</taxon>
        <taxon>Tracheophyta</taxon>
        <taxon>Spermatophyta</taxon>
        <taxon>Magnoliopsida</taxon>
        <taxon>Liliopsida</taxon>
        <taxon>Poales</taxon>
        <taxon>Poaceae</taxon>
        <taxon>BOP clade</taxon>
        <taxon>Oryzoideae</taxon>
        <taxon>Oryzeae</taxon>
        <taxon>Oryzinae</taxon>
        <taxon>Oryza</taxon>
    </lineage>
</organism>
<proteinExistence type="predicted"/>
<reference evidence="1" key="2">
    <citation type="submission" date="2013-04" db="UniProtKB">
        <authorList>
            <consortium name="EnsemblPlants"/>
        </authorList>
    </citation>
    <scope>IDENTIFICATION</scope>
</reference>
<accession>J3MH39</accession>
<sequence length="118" mass="12737">MSCVAETRLSWALTPLTTWYQLPDDPLPPPLHYATPPSATSLVSMANPTLADLATLISMSGYGRGSSGSLNQVVKGVSAQDSRVLATQLVEEAVEAHGCSPKFAKVRKRDLERRELAR</sequence>
<evidence type="ECO:0000313" key="1">
    <source>
        <dbReference type="EnsemblPlants" id="OB06G33330.1"/>
    </source>
</evidence>
<dbReference type="AlphaFoldDB" id="J3MH39"/>
<dbReference type="Proteomes" id="UP000006038">
    <property type="component" value="Chromosome 6"/>
</dbReference>
<evidence type="ECO:0000313" key="2">
    <source>
        <dbReference type="Proteomes" id="UP000006038"/>
    </source>
</evidence>
<dbReference type="Gramene" id="OB06G33330.1">
    <property type="protein sequence ID" value="OB06G33330.1"/>
    <property type="gene ID" value="OB06G33330"/>
</dbReference>
<reference evidence="1" key="1">
    <citation type="journal article" date="2013" name="Nat. Commun.">
        <title>Whole-genome sequencing of Oryza brachyantha reveals mechanisms underlying Oryza genome evolution.</title>
        <authorList>
            <person name="Chen J."/>
            <person name="Huang Q."/>
            <person name="Gao D."/>
            <person name="Wang J."/>
            <person name="Lang Y."/>
            <person name="Liu T."/>
            <person name="Li B."/>
            <person name="Bai Z."/>
            <person name="Luis Goicoechea J."/>
            <person name="Liang C."/>
            <person name="Chen C."/>
            <person name="Zhang W."/>
            <person name="Sun S."/>
            <person name="Liao Y."/>
            <person name="Zhang X."/>
            <person name="Yang L."/>
            <person name="Song C."/>
            <person name="Wang M."/>
            <person name="Shi J."/>
            <person name="Liu G."/>
            <person name="Liu J."/>
            <person name="Zhou H."/>
            <person name="Zhou W."/>
            <person name="Yu Q."/>
            <person name="An N."/>
            <person name="Chen Y."/>
            <person name="Cai Q."/>
            <person name="Wang B."/>
            <person name="Liu B."/>
            <person name="Min J."/>
            <person name="Huang Y."/>
            <person name="Wu H."/>
            <person name="Li Z."/>
            <person name="Zhang Y."/>
            <person name="Yin Y."/>
            <person name="Song W."/>
            <person name="Jiang J."/>
            <person name="Jackson S.A."/>
            <person name="Wing R.A."/>
            <person name="Wang J."/>
            <person name="Chen M."/>
        </authorList>
    </citation>
    <scope>NUCLEOTIDE SEQUENCE [LARGE SCALE GENOMIC DNA]</scope>
    <source>
        <strain evidence="1">cv. IRGC 101232</strain>
    </source>
</reference>
<dbReference type="EnsemblPlants" id="OB06G33330.1">
    <property type="protein sequence ID" value="OB06G33330.1"/>
    <property type="gene ID" value="OB06G33330"/>
</dbReference>